<comment type="similarity">
    <text evidence="2 7">Belongs to the FPP/GGPP synthase family.</text>
</comment>
<dbReference type="PANTHER" id="PTHR43281">
    <property type="entry name" value="FARNESYL DIPHOSPHATE SYNTHASE"/>
    <property type="match status" value="1"/>
</dbReference>
<keyword evidence="3 7" id="KW-0808">Transferase</keyword>
<dbReference type="EMBL" id="JBANFI010000002">
    <property type="protein sequence ID" value="MFK7160158.1"/>
    <property type="molecule type" value="Genomic_DNA"/>
</dbReference>
<proteinExistence type="inferred from homology"/>
<comment type="caution">
    <text evidence="8">The sequence shown here is derived from an EMBL/GenBank/DDBJ whole genome shotgun (WGS) entry which is preliminary data.</text>
</comment>
<keyword evidence="4" id="KW-0479">Metal-binding</keyword>
<dbReference type="PROSITE" id="PS00444">
    <property type="entry name" value="POLYPRENYL_SYNTHASE_2"/>
    <property type="match status" value="1"/>
</dbReference>
<gene>
    <name evidence="8" type="ORF">V6U78_03795</name>
</gene>
<dbReference type="NCBIfam" id="NF045485">
    <property type="entry name" value="FPPsyn"/>
    <property type="match status" value="1"/>
</dbReference>
<dbReference type="InterPro" id="IPR053378">
    <property type="entry name" value="Prenyl_diphosphate_synthase"/>
</dbReference>
<name>A0ABW8PWY1_9GAMM</name>
<evidence type="ECO:0000256" key="1">
    <source>
        <dbReference type="ARBA" id="ARBA00001946"/>
    </source>
</evidence>
<dbReference type="InterPro" id="IPR008949">
    <property type="entry name" value="Isoprenoid_synthase_dom_sf"/>
</dbReference>
<dbReference type="SFLD" id="SFLDS00005">
    <property type="entry name" value="Isoprenoid_Synthase_Type_I"/>
    <property type="match status" value="1"/>
</dbReference>
<evidence type="ECO:0000313" key="8">
    <source>
        <dbReference type="EMBL" id="MFK7160158.1"/>
    </source>
</evidence>
<dbReference type="PANTHER" id="PTHR43281:SF1">
    <property type="entry name" value="FARNESYL DIPHOSPHATE SYNTHASE"/>
    <property type="match status" value="1"/>
</dbReference>
<evidence type="ECO:0000256" key="2">
    <source>
        <dbReference type="ARBA" id="ARBA00006706"/>
    </source>
</evidence>
<evidence type="ECO:0000256" key="6">
    <source>
        <dbReference type="ARBA" id="ARBA00023229"/>
    </source>
</evidence>
<evidence type="ECO:0000256" key="5">
    <source>
        <dbReference type="ARBA" id="ARBA00022842"/>
    </source>
</evidence>
<evidence type="ECO:0000256" key="4">
    <source>
        <dbReference type="ARBA" id="ARBA00022723"/>
    </source>
</evidence>
<dbReference type="SUPFAM" id="SSF48576">
    <property type="entry name" value="Terpenoid synthases"/>
    <property type="match status" value="1"/>
</dbReference>
<dbReference type="CDD" id="cd00685">
    <property type="entry name" value="Trans_IPPS_HT"/>
    <property type="match status" value="1"/>
</dbReference>
<dbReference type="EC" id="2.5.1.10" evidence="8"/>
<keyword evidence="9" id="KW-1185">Reference proteome</keyword>
<evidence type="ECO:0000256" key="3">
    <source>
        <dbReference type="ARBA" id="ARBA00022679"/>
    </source>
</evidence>
<dbReference type="Gene3D" id="1.10.600.10">
    <property type="entry name" value="Farnesyl Diphosphate Synthase"/>
    <property type="match status" value="1"/>
</dbReference>
<dbReference type="RefSeq" id="WP_405337362.1">
    <property type="nucleotide sequence ID" value="NZ_JBANFI010000002.1"/>
</dbReference>
<dbReference type="SFLD" id="SFLDG01017">
    <property type="entry name" value="Polyprenyl_Transferase_Like"/>
    <property type="match status" value="1"/>
</dbReference>
<dbReference type="Pfam" id="PF00348">
    <property type="entry name" value="polyprenyl_synt"/>
    <property type="match status" value="1"/>
</dbReference>
<sequence length="301" mass="32085">MTLSCTHSSGSARLEAAIAQYAQRVDLYLTQQLAQRPGPSPRLSEALNYSLLLGGKRLRPVLTLATAEALGGDLALADAPAAAVEMIHAYSLVHDDLPAMDDDATRRGHPTCHIQFDEATAILVGDALQTLAFELLATNDHPQALAMIRCLAQASGPQGMVGGQMLDLQSEGQRLNLEQLQTLHQHKTGALIRAAVALGGYSQSASATTLAALDRYASALGLAFQVQDDLLDIQGDPSKIGKQTGADARLNKATYPSLLGLETAQAKARYLVQEAQAALQGLDGDWTLHHLLADWCILRDH</sequence>
<keyword evidence="5" id="KW-0460">Magnesium</keyword>
<dbReference type="Proteomes" id="UP001621714">
    <property type="component" value="Unassembled WGS sequence"/>
</dbReference>
<dbReference type="InterPro" id="IPR000092">
    <property type="entry name" value="Polyprenyl_synt"/>
</dbReference>
<dbReference type="InterPro" id="IPR033749">
    <property type="entry name" value="Polyprenyl_synt_CS"/>
</dbReference>
<protein>
    <submittedName>
        <fullName evidence="8">Farnesyl diphosphate synthase</fullName>
        <ecNumber evidence="8">2.5.1.10</ecNumber>
    </submittedName>
</protein>
<accession>A0ABW8PWY1</accession>
<keyword evidence="6" id="KW-0414">Isoprene biosynthesis</keyword>
<organism evidence="8 9">
    <name type="scientific">Marinospirillum alkalitolerans</name>
    <dbReference type="NCBI Taxonomy" id="3123374"/>
    <lineage>
        <taxon>Bacteria</taxon>
        <taxon>Pseudomonadati</taxon>
        <taxon>Pseudomonadota</taxon>
        <taxon>Gammaproteobacteria</taxon>
        <taxon>Oceanospirillales</taxon>
        <taxon>Oceanospirillaceae</taxon>
        <taxon>Marinospirillum</taxon>
    </lineage>
</organism>
<dbReference type="PROSITE" id="PS00723">
    <property type="entry name" value="POLYPRENYL_SYNTHASE_1"/>
    <property type="match status" value="1"/>
</dbReference>
<dbReference type="GO" id="GO:0004337">
    <property type="term" value="F:(2E,6E)-farnesyl diphosphate synthase activity"/>
    <property type="evidence" value="ECO:0007669"/>
    <property type="project" value="UniProtKB-EC"/>
</dbReference>
<evidence type="ECO:0000313" key="9">
    <source>
        <dbReference type="Proteomes" id="UP001621714"/>
    </source>
</evidence>
<evidence type="ECO:0000256" key="7">
    <source>
        <dbReference type="RuleBase" id="RU004466"/>
    </source>
</evidence>
<reference evidence="8 9" key="1">
    <citation type="submission" date="2024-02" db="EMBL/GenBank/DDBJ databases">
        <title>Marinospirillum sp. MEB 164 isolated from Lonar lake sediment.</title>
        <authorList>
            <person name="Joshi A."/>
            <person name="Thite S."/>
        </authorList>
    </citation>
    <scope>NUCLEOTIDE SEQUENCE [LARGE SCALE GENOMIC DNA]</scope>
    <source>
        <strain evidence="8 9">MEB164</strain>
    </source>
</reference>
<comment type="cofactor">
    <cofactor evidence="1">
        <name>Mg(2+)</name>
        <dbReference type="ChEBI" id="CHEBI:18420"/>
    </cofactor>
</comment>